<dbReference type="EMBL" id="CAUYUJ010004732">
    <property type="protein sequence ID" value="CAK0810723.1"/>
    <property type="molecule type" value="Genomic_DNA"/>
</dbReference>
<evidence type="ECO:0000313" key="2">
    <source>
        <dbReference type="EMBL" id="CAK0810723.1"/>
    </source>
</evidence>
<proteinExistence type="predicted"/>
<dbReference type="Proteomes" id="UP001189429">
    <property type="component" value="Unassembled WGS sequence"/>
</dbReference>
<organism evidence="2 3">
    <name type="scientific">Prorocentrum cordatum</name>
    <dbReference type="NCBI Taxonomy" id="2364126"/>
    <lineage>
        <taxon>Eukaryota</taxon>
        <taxon>Sar</taxon>
        <taxon>Alveolata</taxon>
        <taxon>Dinophyceae</taxon>
        <taxon>Prorocentrales</taxon>
        <taxon>Prorocentraceae</taxon>
        <taxon>Prorocentrum</taxon>
    </lineage>
</organism>
<reference evidence="2" key="1">
    <citation type="submission" date="2023-10" db="EMBL/GenBank/DDBJ databases">
        <authorList>
            <person name="Chen Y."/>
            <person name="Shah S."/>
            <person name="Dougan E. K."/>
            <person name="Thang M."/>
            <person name="Chan C."/>
        </authorList>
    </citation>
    <scope>NUCLEOTIDE SEQUENCE [LARGE SCALE GENOMIC DNA]</scope>
</reference>
<sequence length="176" mass="18333">MSKKMVRRGEVLVGTTEPPPGSAVPTSAEGAPLSLAAGEARAGEPGCERKRDVEQVQAEVTCSLSVPACDLLPETQWLDGRIGAIEVRRGRRGGHGGVFCAGSARGARWARQVGDGDGDDGPTPFEATWPCVQAPGRGPRRSAGRSVRGLRARAVRELTVPWLNGTVTGALNGANI</sequence>
<accession>A0ABN9QWM9</accession>
<name>A0ABN9QWM9_9DINO</name>
<evidence type="ECO:0000256" key="1">
    <source>
        <dbReference type="SAM" id="MobiDB-lite"/>
    </source>
</evidence>
<keyword evidence="3" id="KW-1185">Reference proteome</keyword>
<comment type="caution">
    <text evidence="2">The sequence shown here is derived from an EMBL/GenBank/DDBJ whole genome shotgun (WGS) entry which is preliminary data.</text>
</comment>
<protein>
    <submittedName>
        <fullName evidence="2">Uncharacterized protein</fullName>
    </submittedName>
</protein>
<evidence type="ECO:0000313" key="3">
    <source>
        <dbReference type="Proteomes" id="UP001189429"/>
    </source>
</evidence>
<gene>
    <name evidence="2" type="ORF">PCOR1329_LOCUS15597</name>
</gene>
<feature type="region of interest" description="Disordered" evidence="1">
    <location>
        <begin position="1"/>
        <end position="30"/>
    </location>
</feature>